<keyword evidence="8" id="KW-1185">Reference proteome</keyword>
<dbReference type="GO" id="GO:0005886">
    <property type="term" value="C:plasma membrane"/>
    <property type="evidence" value="ECO:0007669"/>
    <property type="project" value="TreeGrafter"/>
</dbReference>
<dbReference type="AlphaFoldDB" id="A0AAQ3QPH6"/>
<sequence>MEAGAHADHLAPRKPMLRFQPMAPRPTHPTAWLLAACCAVLWVAIILGGIAILVVYLAFRPRYPRLEIAGVTLNGAYLDAGTLLNADITILANFSNPNEKVDVSYSYMQLDLYFHGAMIATQAVEPFDEQRGQAVLRSVHMMSSQVPLTPAAAKAWSDGTMGQGVAMEVVGSFRTKSVLAGWMHYTYWLHRHCKIAVGAPPNGALLSSSCAAKR</sequence>
<dbReference type="GO" id="GO:0098542">
    <property type="term" value="P:defense response to other organism"/>
    <property type="evidence" value="ECO:0007669"/>
    <property type="project" value="InterPro"/>
</dbReference>
<protein>
    <recommendedName>
        <fullName evidence="6">Late embryogenesis abundant protein LEA-2 subgroup domain-containing protein</fullName>
    </recommendedName>
</protein>
<evidence type="ECO:0000256" key="5">
    <source>
        <dbReference type="SAM" id="Phobius"/>
    </source>
</evidence>
<feature type="domain" description="Late embryogenesis abundant protein LEA-2 subgroup" evidence="6">
    <location>
        <begin position="95"/>
        <end position="178"/>
    </location>
</feature>
<proteinExistence type="predicted"/>
<evidence type="ECO:0000256" key="4">
    <source>
        <dbReference type="ARBA" id="ARBA00023136"/>
    </source>
</evidence>
<keyword evidence="4 5" id="KW-0472">Membrane</keyword>
<dbReference type="Pfam" id="PF03168">
    <property type="entry name" value="LEA_2"/>
    <property type="match status" value="1"/>
</dbReference>
<evidence type="ECO:0000256" key="1">
    <source>
        <dbReference type="ARBA" id="ARBA00004167"/>
    </source>
</evidence>
<gene>
    <name evidence="7" type="ORF">Cni_G24366</name>
</gene>
<evidence type="ECO:0000256" key="3">
    <source>
        <dbReference type="ARBA" id="ARBA00022989"/>
    </source>
</evidence>
<organism evidence="7 8">
    <name type="scientific">Canna indica</name>
    <name type="common">Indian-shot</name>
    <dbReference type="NCBI Taxonomy" id="4628"/>
    <lineage>
        <taxon>Eukaryota</taxon>
        <taxon>Viridiplantae</taxon>
        <taxon>Streptophyta</taxon>
        <taxon>Embryophyta</taxon>
        <taxon>Tracheophyta</taxon>
        <taxon>Spermatophyta</taxon>
        <taxon>Magnoliopsida</taxon>
        <taxon>Liliopsida</taxon>
        <taxon>Zingiberales</taxon>
        <taxon>Cannaceae</taxon>
        <taxon>Canna</taxon>
    </lineage>
</organism>
<dbReference type="InterPro" id="IPR044839">
    <property type="entry name" value="NDR1-like"/>
</dbReference>
<dbReference type="Proteomes" id="UP001327560">
    <property type="component" value="Chromosome 8"/>
</dbReference>
<dbReference type="EMBL" id="CP136897">
    <property type="protein sequence ID" value="WOL15585.1"/>
    <property type="molecule type" value="Genomic_DNA"/>
</dbReference>
<dbReference type="PANTHER" id="PTHR31234:SF42">
    <property type="entry name" value="LATE EMBRYOGENESIS ABUNDANT (LEA) HYDROXYPROLINE-RICH GLYCOPROTEIN FAMILY"/>
    <property type="match status" value="1"/>
</dbReference>
<evidence type="ECO:0000313" key="7">
    <source>
        <dbReference type="EMBL" id="WOL15585.1"/>
    </source>
</evidence>
<keyword evidence="3 5" id="KW-1133">Transmembrane helix</keyword>
<dbReference type="InterPro" id="IPR004864">
    <property type="entry name" value="LEA_2"/>
</dbReference>
<reference evidence="7 8" key="1">
    <citation type="submission" date="2023-10" db="EMBL/GenBank/DDBJ databases">
        <title>Chromosome-scale genome assembly provides insights into flower coloration mechanisms of Canna indica.</title>
        <authorList>
            <person name="Li C."/>
        </authorList>
    </citation>
    <scope>NUCLEOTIDE SEQUENCE [LARGE SCALE GENOMIC DNA]</scope>
    <source>
        <tissue evidence="7">Flower</tissue>
    </source>
</reference>
<comment type="subcellular location">
    <subcellularLocation>
        <location evidence="1">Membrane</location>
        <topology evidence="1">Single-pass membrane protein</topology>
    </subcellularLocation>
</comment>
<accession>A0AAQ3QPH6</accession>
<dbReference type="PANTHER" id="PTHR31234">
    <property type="entry name" value="LATE EMBRYOGENESIS ABUNDANT (LEA) HYDROXYPROLINE-RICH GLYCOPROTEIN FAMILY"/>
    <property type="match status" value="1"/>
</dbReference>
<feature type="transmembrane region" description="Helical" evidence="5">
    <location>
        <begin position="31"/>
        <end position="59"/>
    </location>
</feature>
<keyword evidence="2 5" id="KW-0812">Transmembrane</keyword>
<name>A0AAQ3QPH6_9LILI</name>
<evidence type="ECO:0000256" key="2">
    <source>
        <dbReference type="ARBA" id="ARBA00022692"/>
    </source>
</evidence>
<evidence type="ECO:0000259" key="6">
    <source>
        <dbReference type="Pfam" id="PF03168"/>
    </source>
</evidence>
<evidence type="ECO:0000313" key="8">
    <source>
        <dbReference type="Proteomes" id="UP001327560"/>
    </source>
</evidence>